<evidence type="ECO:0000259" key="5">
    <source>
        <dbReference type="PROSITE" id="PS50878"/>
    </source>
</evidence>
<comment type="similarity">
    <text evidence="3">Belongs to the WD repeat PROPPIN family.</text>
</comment>
<keyword evidence="7" id="KW-1185">Reference proteome</keyword>
<dbReference type="Proteomes" id="UP001150062">
    <property type="component" value="Unassembled WGS sequence"/>
</dbReference>
<feature type="compositionally biased region" description="Low complexity" evidence="4">
    <location>
        <begin position="161"/>
        <end position="188"/>
    </location>
</feature>
<evidence type="ECO:0000256" key="1">
    <source>
        <dbReference type="ARBA" id="ARBA00022574"/>
    </source>
</evidence>
<dbReference type="InterPro" id="IPR015943">
    <property type="entry name" value="WD40/YVTN_repeat-like_dom_sf"/>
</dbReference>
<dbReference type="InterPro" id="IPR000477">
    <property type="entry name" value="RT_dom"/>
</dbReference>
<keyword evidence="1" id="KW-0853">WD repeat</keyword>
<gene>
    <name evidence="6" type="ORF">M0813_14916</name>
</gene>
<dbReference type="SUPFAM" id="SSF50978">
    <property type="entry name" value="WD40 repeat-like"/>
    <property type="match status" value="1"/>
</dbReference>
<dbReference type="SMART" id="SM00320">
    <property type="entry name" value="WD40"/>
    <property type="match status" value="2"/>
</dbReference>
<dbReference type="PROSITE" id="PS50878">
    <property type="entry name" value="RT_POL"/>
    <property type="match status" value="1"/>
</dbReference>
<dbReference type="InterPro" id="IPR043502">
    <property type="entry name" value="DNA/RNA_pol_sf"/>
</dbReference>
<dbReference type="InterPro" id="IPR048720">
    <property type="entry name" value="PROPPIN"/>
</dbReference>
<dbReference type="EMBL" id="JAOAOG010000056">
    <property type="protein sequence ID" value="KAJ6251561.1"/>
    <property type="molecule type" value="Genomic_DNA"/>
</dbReference>
<evidence type="ECO:0000256" key="4">
    <source>
        <dbReference type="SAM" id="MobiDB-lite"/>
    </source>
</evidence>
<accession>A0ABQ8Z414</accession>
<comment type="caution">
    <text evidence="6">The sequence shown here is derived from an EMBL/GenBank/DDBJ whole genome shotgun (WGS) entry which is preliminary data.</text>
</comment>
<name>A0ABQ8Z414_9EUKA</name>
<dbReference type="Gene3D" id="2.130.10.10">
    <property type="entry name" value="YVTN repeat-like/Quinoprotein amine dehydrogenase"/>
    <property type="match status" value="1"/>
</dbReference>
<dbReference type="SUPFAM" id="SSF56672">
    <property type="entry name" value="DNA/RNA polymerases"/>
    <property type="match status" value="1"/>
</dbReference>
<reference evidence="6" key="1">
    <citation type="submission" date="2022-08" db="EMBL/GenBank/DDBJ databases">
        <title>Novel sulfate-reducing endosymbionts in the free-living metamonad Anaeramoeba.</title>
        <authorList>
            <person name="Jerlstrom-Hultqvist J."/>
            <person name="Cepicka I."/>
            <person name="Gallot-Lavallee L."/>
            <person name="Salas-Leiva D."/>
            <person name="Curtis B.A."/>
            <person name="Zahonova K."/>
            <person name="Pipaliya S."/>
            <person name="Dacks J."/>
            <person name="Roger A.J."/>
        </authorList>
    </citation>
    <scope>NUCLEOTIDE SEQUENCE</scope>
    <source>
        <strain evidence="6">Schooner1</strain>
    </source>
</reference>
<evidence type="ECO:0000256" key="3">
    <source>
        <dbReference type="ARBA" id="ARBA00025740"/>
    </source>
</evidence>
<dbReference type="Pfam" id="PF21032">
    <property type="entry name" value="PROPPIN"/>
    <property type="match status" value="1"/>
</dbReference>
<evidence type="ECO:0000256" key="2">
    <source>
        <dbReference type="ARBA" id="ARBA00022737"/>
    </source>
</evidence>
<proteinExistence type="inferred from homology"/>
<sequence length="746" mass="87323">MEPNLIVTLNPRFSHFTILQSNTLHVYDLTTCRLLLSREFESLKLSYATLLCDTNLFLVVPASNKNSKYGTSVMLYDDTQNTCVFEIEFDREIKQIKCSHERLLVCFDSRVFVLEFNSLHSKLQFDTCETIGGLVDISPSYSYPFQSLPKTKKKSKKKKMLSSSSSSPSISNNKKSAFNKNDSKKSSQSLLSDGDVIALLGDITGEIRIVSFADRCLFNNKIVAHDHTIEFMKLNFDGSLIATSSSKGTLIRVFETHSASQVFQLRRGSKKARIFSIAWNQNSSLLATTSSTGTVHIFLIPFNKIKEGEKVITKRKEKIFGKKSLFKIKFPKEEIYYCEFVGSYDLIKIDFWLLGYYKKEGIGVYQGDPLSPILFAFISHFLLEKLKTLAVHVQMYADDLILIMKGPLISLKINLERIFEIIKRFGMNPHNKKTKYKKELKDIFYLGIWLEKNTHLEYNFKKVEKYLETLNRLFQQNKLNNGVKITSFKALILSQLYYGLEIFDLKQNDFERIDRFINKSVTNFLQINIHSPRLIYKTEAKIDRARLKVYRRKYKLIEKLNFKNLKKLKTILNFRKLENENINWHTKGLKLLDLELKVFRLTELENSPSWKVQQYLKIIKQQNCNFKQQKYLNWKASKTILKFRNFTNCLNRYSYVTSKTKNKNCDLCKEKLNIDIIEDFDHFLWDCPAYKINRKIWISEFFEKNKNINNIGDIINKKNSSFILSLVSDNKICDSLTKFLKKKFRN</sequence>
<organism evidence="6 7">
    <name type="scientific">Anaeramoeba flamelloides</name>
    <dbReference type="NCBI Taxonomy" id="1746091"/>
    <lineage>
        <taxon>Eukaryota</taxon>
        <taxon>Metamonada</taxon>
        <taxon>Anaeramoebidae</taxon>
        <taxon>Anaeramoeba</taxon>
    </lineage>
</organism>
<dbReference type="InterPro" id="IPR036322">
    <property type="entry name" value="WD40_repeat_dom_sf"/>
</dbReference>
<keyword evidence="2" id="KW-0677">Repeat</keyword>
<dbReference type="InterPro" id="IPR001680">
    <property type="entry name" value="WD40_rpt"/>
</dbReference>
<dbReference type="Pfam" id="PF00078">
    <property type="entry name" value="RVT_1"/>
    <property type="match status" value="1"/>
</dbReference>
<feature type="region of interest" description="Disordered" evidence="4">
    <location>
        <begin position="148"/>
        <end position="188"/>
    </location>
</feature>
<protein>
    <submittedName>
        <fullName evidence="6">Wd repeat domain phosphoinositide-interacting protein</fullName>
    </submittedName>
</protein>
<evidence type="ECO:0000313" key="6">
    <source>
        <dbReference type="EMBL" id="KAJ6251561.1"/>
    </source>
</evidence>
<feature type="compositionally biased region" description="Basic residues" evidence="4">
    <location>
        <begin position="150"/>
        <end position="160"/>
    </location>
</feature>
<dbReference type="PANTHER" id="PTHR11227">
    <property type="entry name" value="WD-REPEAT PROTEIN INTERACTING WITH PHOSPHOINOSIDES WIPI -RELATED"/>
    <property type="match status" value="1"/>
</dbReference>
<feature type="domain" description="Reverse transcriptase" evidence="5">
    <location>
        <begin position="1"/>
        <end position="450"/>
    </location>
</feature>
<evidence type="ECO:0000313" key="7">
    <source>
        <dbReference type="Proteomes" id="UP001150062"/>
    </source>
</evidence>